<dbReference type="Proteomes" id="UP000254866">
    <property type="component" value="Unassembled WGS sequence"/>
</dbReference>
<dbReference type="Pfam" id="PF01940">
    <property type="entry name" value="DUF92"/>
    <property type="match status" value="1"/>
</dbReference>
<dbReference type="GeneID" id="43597941"/>
<dbReference type="AlphaFoldDB" id="A0A370TQ60"/>
<evidence type="ECO:0000313" key="7">
    <source>
        <dbReference type="EMBL" id="RDL37659.1"/>
    </source>
</evidence>
<keyword evidence="3 6" id="KW-0812">Transmembrane</keyword>
<proteinExistence type="inferred from homology"/>
<evidence type="ECO:0000256" key="3">
    <source>
        <dbReference type="ARBA" id="ARBA00022692"/>
    </source>
</evidence>
<name>A0A370TQ60_9HELO</name>
<dbReference type="PANTHER" id="PTHR13353:SF5">
    <property type="entry name" value="TRANSMEMBRANE PROTEIN 19"/>
    <property type="match status" value="1"/>
</dbReference>
<feature type="transmembrane region" description="Helical" evidence="6">
    <location>
        <begin position="43"/>
        <end position="61"/>
    </location>
</feature>
<reference evidence="7 8" key="1">
    <citation type="journal article" date="2018" name="IMA Fungus">
        <title>IMA Genome-F 9: Draft genome sequence of Annulohypoxylon stygium, Aspergillus mulundensis, Berkeleyomyces basicola (syn. Thielaviopsis basicola), Ceratocystis smalleyi, two Cercospora beticola strains, Coleophoma cylindrospora, Fusarium fracticaudum, Phialophora cf. hyalina, and Morchella septimelata.</title>
        <authorList>
            <person name="Wingfield B.D."/>
            <person name="Bills G.F."/>
            <person name="Dong Y."/>
            <person name="Huang W."/>
            <person name="Nel W.J."/>
            <person name="Swalarsk-Parry B.S."/>
            <person name="Vaghefi N."/>
            <person name="Wilken P.M."/>
            <person name="An Z."/>
            <person name="de Beer Z.W."/>
            <person name="De Vos L."/>
            <person name="Chen L."/>
            <person name="Duong T.A."/>
            <person name="Gao Y."/>
            <person name="Hammerbacher A."/>
            <person name="Kikkert J.R."/>
            <person name="Li Y."/>
            <person name="Li H."/>
            <person name="Li K."/>
            <person name="Li Q."/>
            <person name="Liu X."/>
            <person name="Ma X."/>
            <person name="Naidoo K."/>
            <person name="Pethybridge S.J."/>
            <person name="Sun J."/>
            <person name="Steenkamp E.T."/>
            <person name="van der Nest M.A."/>
            <person name="van Wyk S."/>
            <person name="Wingfield M.J."/>
            <person name="Xiong C."/>
            <person name="Yue Q."/>
            <person name="Zhang X."/>
        </authorList>
    </citation>
    <scope>NUCLEOTIDE SEQUENCE [LARGE SCALE GENOMIC DNA]</scope>
    <source>
        <strain evidence="7 8">BP 5553</strain>
    </source>
</reference>
<keyword evidence="5 6" id="KW-0472">Membrane</keyword>
<dbReference type="STRING" id="2656787.A0A370TQ60"/>
<comment type="caution">
    <text evidence="7">The sequence shown here is derived from an EMBL/GenBank/DDBJ whole genome shotgun (WGS) entry which is preliminary data.</text>
</comment>
<evidence type="ECO:0000256" key="1">
    <source>
        <dbReference type="ARBA" id="ARBA00004141"/>
    </source>
</evidence>
<comment type="similarity">
    <text evidence="2">Belongs to the TMEM19 family.</text>
</comment>
<comment type="subcellular location">
    <subcellularLocation>
        <location evidence="1">Membrane</location>
        <topology evidence="1">Multi-pass membrane protein</topology>
    </subcellularLocation>
</comment>
<sequence length="390" mass="41458">MKAIIAVPATLALVYRAWSHQSLTPAGIVAAALTAAAHAVHPWSLPFALLIIFFLAGTRVTKVKHDIKAKLTIQASGSTGGEGARTHVQVFANSGVASVLTLLHAYQLHRREQDPAQAHKNECYSWPGDLLVVGIIANYAAVAADTFSSELGILSKSRPRLITSWTFRKVPPGTNGGVTAWGLAAGLLGSLIIATSSMALTPFCSPTSEKPGALSNSGWAFNERQRFTFAITLWGALGSVLDSLLGGWLQQSVVDTRTGRIVEGEGGRKVLVSKTGPNTMHYKARAEIKAAILSGEGQNSTPIQSTSDHAIEEDLDRTIGGTDKYDARKKSRVSSFGDEQPSRVVESGPLGLLDNNEVNFLMALAMSVGAMAIASWVWGVPMSTILPVEY</sequence>
<protein>
    <submittedName>
        <fullName evidence="7">Putative transmembrane protein 19</fullName>
    </submittedName>
</protein>
<feature type="transmembrane region" description="Helical" evidence="6">
    <location>
        <begin position="178"/>
        <end position="200"/>
    </location>
</feature>
<dbReference type="InterPro" id="IPR002794">
    <property type="entry name" value="DUF92_TMEM19"/>
</dbReference>
<dbReference type="PANTHER" id="PTHR13353">
    <property type="entry name" value="TRANSMEMBRANE PROTEIN 19"/>
    <property type="match status" value="1"/>
</dbReference>
<evidence type="ECO:0000256" key="4">
    <source>
        <dbReference type="ARBA" id="ARBA00022989"/>
    </source>
</evidence>
<keyword evidence="4 6" id="KW-1133">Transmembrane helix</keyword>
<accession>A0A370TQ60</accession>
<dbReference type="GO" id="GO:0016020">
    <property type="term" value="C:membrane"/>
    <property type="evidence" value="ECO:0007669"/>
    <property type="project" value="UniProtKB-SubCell"/>
</dbReference>
<dbReference type="OrthoDB" id="30881at2759"/>
<evidence type="ECO:0000256" key="2">
    <source>
        <dbReference type="ARBA" id="ARBA00009012"/>
    </source>
</evidence>
<keyword evidence="8" id="KW-1185">Reference proteome</keyword>
<gene>
    <name evidence="7" type="ORF">BP5553_05092</name>
</gene>
<evidence type="ECO:0000256" key="6">
    <source>
        <dbReference type="SAM" id="Phobius"/>
    </source>
</evidence>
<evidence type="ECO:0000313" key="8">
    <source>
        <dbReference type="Proteomes" id="UP000254866"/>
    </source>
</evidence>
<evidence type="ECO:0000256" key="5">
    <source>
        <dbReference type="ARBA" id="ARBA00023136"/>
    </source>
</evidence>
<feature type="transmembrane region" description="Helical" evidence="6">
    <location>
        <begin position="358"/>
        <end position="378"/>
    </location>
</feature>
<dbReference type="EMBL" id="NPIC01000003">
    <property type="protein sequence ID" value="RDL37659.1"/>
    <property type="molecule type" value="Genomic_DNA"/>
</dbReference>
<feature type="transmembrane region" description="Helical" evidence="6">
    <location>
        <begin position="227"/>
        <end position="249"/>
    </location>
</feature>
<dbReference type="RefSeq" id="XP_031870315.1">
    <property type="nucleotide sequence ID" value="XM_032013715.1"/>
</dbReference>
<organism evidence="7 8">
    <name type="scientific">Venustampulla echinocandica</name>
    <dbReference type="NCBI Taxonomy" id="2656787"/>
    <lineage>
        <taxon>Eukaryota</taxon>
        <taxon>Fungi</taxon>
        <taxon>Dikarya</taxon>
        <taxon>Ascomycota</taxon>
        <taxon>Pezizomycotina</taxon>
        <taxon>Leotiomycetes</taxon>
        <taxon>Helotiales</taxon>
        <taxon>Pleuroascaceae</taxon>
        <taxon>Venustampulla</taxon>
    </lineage>
</organism>